<dbReference type="EMBL" id="JAGRZL010000044">
    <property type="protein sequence ID" value="MBR7630386.1"/>
    <property type="molecule type" value="Genomic_DNA"/>
</dbReference>
<feature type="domain" description="HD-GYP" evidence="1">
    <location>
        <begin position="151"/>
        <end position="359"/>
    </location>
</feature>
<organism evidence="2 3">
    <name type="scientific">Aeromonas popoffii</name>
    <dbReference type="NCBI Taxonomy" id="70856"/>
    <lineage>
        <taxon>Bacteria</taxon>
        <taxon>Pseudomonadati</taxon>
        <taxon>Pseudomonadota</taxon>
        <taxon>Gammaproteobacteria</taxon>
        <taxon>Aeromonadales</taxon>
        <taxon>Aeromonadaceae</taxon>
        <taxon>Aeromonas</taxon>
    </lineage>
</organism>
<dbReference type="CDD" id="cd00077">
    <property type="entry name" value="HDc"/>
    <property type="match status" value="1"/>
</dbReference>
<dbReference type="InterPro" id="IPR037522">
    <property type="entry name" value="HD_GYP_dom"/>
</dbReference>
<proteinExistence type="predicted"/>
<dbReference type="InterPro" id="IPR052020">
    <property type="entry name" value="Cyclic_di-GMP/3'3'-cGAMP_PDE"/>
</dbReference>
<keyword evidence="3" id="KW-1185">Reference proteome</keyword>
<protein>
    <submittedName>
        <fullName evidence="2">HD domain-containing protein</fullName>
    </submittedName>
</protein>
<dbReference type="SUPFAM" id="SSF109604">
    <property type="entry name" value="HD-domain/PDEase-like"/>
    <property type="match status" value="1"/>
</dbReference>
<evidence type="ECO:0000313" key="3">
    <source>
        <dbReference type="Proteomes" id="UP000675653"/>
    </source>
</evidence>
<dbReference type="Gene3D" id="1.10.3210.10">
    <property type="entry name" value="Hypothetical protein af1432"/>
    <property type="match status" value="1"/>
</dbReference>
<dbReference type="PANTHER" id="PTHR45228:SF1">
    <property type="entry name" value="CYCLIC DI-GMP PHOSPHODIESTERASE TM_0186"/>
    <property type="match status" value="1"/>
</dbReference>
<accession>A0ABS5GTB7</accession>
<comment type="caution">
    <text evidence="2">The sequence shown here is derived from an EMBL/GenBank/DDBJ whole genome shotgun (WGS) entry which is preliminary data.</text>
</comment>
<dbReference type="SMART" id="SM00471">
    <property type="entry name" value="HDc"/>
    <property type="match status" value="1"/>
</dbReference>
<evidence type="ECO:0000313" key="2">
    <source>
        <dbReference type="EMBL" id="MBR7630386.1"/>
    </source>
</evidence>
<dbReference type="InterPro" id="IPR003607">
    <property type="entry name" value="HD/PDEase_dom"/>
</dbReference>
<dbReference type="PANTHER" id="PTHR45228">
    <property type="entry name" value="CYCLIC DI-GMP PHOSPHODIESTERASE TM_0186-RELATED"/>
    <property type="match status" value="1"/>
</dbReference>
<dbReference type="Gene3D" id="3.30.450.40">
    <property type="match status" value="1"/>
</dbReference>
<sequence>MDSSFGERMQNVHATLRQRFDKVSRVAIAIYDQHTDRLKTFAHSTEGRSPLMQYEVKLSEVPSLRYLAEHQQPRVLDSLDSLLGSSSEHSRKLLEAGYASSYTEPLLFNNRLFGFLFCDAMEPGYFNEPIRSELSAYAQVLSAIMAVEFFSIQTLGGALITAREFSRYRDEETANHLHRMSAYSRLIAKTLAPTCGLSDEEVEFIYLFSGLHDIGKIAVPDAILLKPGQLTPEEFEIMKTHPGKGREMISLMINEFGLDGIHHTDMLTHIIASHHERFDGTGYPQGLAGEAIPLEARIVMVADVFDALTSERPYKQPWPFETAFAYLEEHAGSQFDPVCVEAALRNKEAFRVIHQQYQDLATQ</sequence>
<dbReference type="Proteomes" id="UP000675653">
    <property type="component" value="Unassembled WGS sequence"/>
</dbReference>
<gene>
    <name evidence="2" type="ORF">KAT72_15490</name>
</gene>
<reference evidence="2 3" key="1">
    <citation type="submission" date="2021-04" db="EMBL/GenBank/DDBJ databases">
        <title>Draft Genome of Aeromonas popoffii ID682, isolated from a natural water source in Idaho.</title>
        <authorList>
            <person name="Testerman T."/>
            <person name="Graf J."/>
        </authorList>
    </citation>
    <scope>NUCLEOTIDE SEQUENCE [LARGE SCALE GENOMIC DNA]</scope>
    <source>
        <strain evidence="2 3">ID682</strain>
    </source>
</reference>
<evidence type="ECO:0000259" key="1">
    <source>
        <dbReference type="PROSITE" id="PS51832"/>
    </source>
</evidence>
<dbReference type="RefSeq" id="WP_212514119.1">
    <property type="nucleotide sequence ID" value="NZ_CAWQDX010000068.1"/>
</dbReference>
<dbReference type="PROSITE" id="PS51832">
    <property type="entry name" value="HD_GYP"/>
    <property type="match status" value="1"/>
</dbReference>
<dbReference type="SUPFAM" id="SSF55781">
    <property type="entry name" value="GAF domain-like"/>
    <property type="match status" value="1"/>
</dbReference>
<dbReference type="InterPro" id="IPR029016">
    <property type="entry name" value="GAF-like_dom_sf"/>
</dbReference>
<dbReference type="Pfam" id="PF13487">
    <property type="entry name" value="HD_5"/>
    <property type="match status" value="1"/>
</dbReference>
<name>A0ABS5GTB7_9GAMM</name>